<dbReference type="EC" id="3.1.3.48" evidence="2"/>
<dbReference type="STRING" id="467210.HMPREF1866_00792"/>
<keyword evidence="7" id="KW-1185">Reference proteome</keyword>
<comment type="similarity">
    <text evidence="1">Belongs to the metallo-dependent hydrolases superfamily. CpsB/CapC family.</text>
</comment>
<evidence type="ECO:0000256" key="5">
    <source>
        <dbReference type="ARBA" id="ARBA00051722"/>
    </source>
</evidence>
<reference evidence="7" key="1">
    <citation type="submission" date="2016-01" db="EMBL/GenBank/DDBJ databases">
        <authorList>
            <person name="Mitreva M."/>
            <person name="Pepin K.H."/>
            <person name="Mihindukulasuriya K.A."/>
            <person name="Fulton R."/>
            <person name="Fronick C."/>
            <person name="O'Laughlin M."/>
            <person name="Miner T."/>
            <person name="Herter B."/>
            <person name="Rosa B.A."/>
            <person name="Cordes M."/>
            <person name="Tomlinson C."/>
            <person name="Wollam A."/>
            <person name="Palsikar V.B."/>
            <person name="Mardis E.R."/>
            <person name="Wilson R.K."/>
        </authorList>
    </citation>
    <scope>NUCLEOTIDE SEQUENCE [LARGE SCALE GENOMIC DNA]</scope>
    <source>
        <strain evidence="7">DNF00896</strain>
    </source>
</reference>
<dbReference type="Proteomes" id="UP000070394">
    <property type="component" value="Unassembled WGS sequence"/>
</dbReference>
<proteinExistence type="inferred from homology"/>
<sequence length="245" mass="28001">MNMKGIESLTDIHAHIIYGVDDGARTPKESLKLISMAAEQGIKKIIATPHTVPELTSDEIAEKLNIIKSKVKEENIDCKLYTGQEIFYSEKAIENLKSGKYLTLADSEYILVEFDPGSSYGYIKMATRDLTFAGFIPIFAHVERYQCLQKDDRLDEIRDMGALFQMNYTSLNGGVFNKNTAWCKAKIKEGYISFMATDMHRTDMRKPDTKKALNWLCRYVNDDLSKLVCDNANKVIENKQIEWSR</sequence>
<dbReference type="Pfam" id="PF19567">
    <property type="entry name" value="CpsB_CapC"/>
    <property type="match status" value="1"/>
</dbReference>
<gene>
    <name evidence="6" type="ORF">HMPREF1866_00792</name>
</gene>
<dbReference type="InterPro" id="IPR016667">
    <property type="entry name" value="Caps_polysacc_synth_CpsB/CapC"/>
</dbReference>
<organism evidence="6 7">
    <name type="scientific">Lachnoanaerobaculum saburreum</name>
    <dbReference type="NCBI Taxonomy" id="467210"/>
    <lineage>
        <taxon>Bacteria</taxon>
        <taxon>Bacillati</taxon>
        <taxon>Bacillota</taxon>
        <taxon>Clostridia</taxon>
        <taxon>Lachnospirales</taxon>
        <taxon>Lachnospiraceae</taxon>
        <taxon>Lachnoanaerobaculum</taxon>
    </lineage>
</organism>
<evidence type="ECO:0000256" key="2">
    <source>
        <dbReference type="ARBA" id="ARBA00013064"/>
    </source>
</evidence>
<dbReference type="SUPFAM" id="SSF89550">
    <property type="entry name" value="PHP domain-like"/>
    <property type="match status" value="1"/>
</dbReference>
<comment type="caution">
    <text evidence="6">The sequence shown here is derived from an EMBL/GenBank/DDBJ whole genome shotgun (WGS) entry which is preliminary data.</text>
</comment>
<accession>A0A133ZX46</accession>
<evidence type="ECO:0000256" key="4">
    <source>
        <dbReference type="ARBA" id="ARBA00022912"/>
    </source>
</evidence>
<dbReference type="Gene3D" id="3.20.20.140">
    <property type="entry name" value="Metal-dependent hydrolases"/>
    <property type="match status" value="1"/>
</dbReference>
<dbReference type="GO" id="GO:0004725">
    <property type="term" value="F:protein tyrosine phosphatase activity"/>
    <property type="evidence" value="ECO:0007669"/>
    <property type="project" value="UniProtKB-EC"/>
</dbReference>
<evidence type="ECO:0000256" key="3">
    <source>
        <dbReference type="ARBA" id="ARBA00022801"/>
    </source>
</evidence>
<dbReference type="PANTHER" id="PTHR39181:SF1">
    <property type="entry name" value="TYROSINE-PROTEIN PHOSPHATASE YWQE"/>
    <property type="match status" value="1"/>
</dbReference>
<keyword evidence="4" id="KW-0904">Protein phosphatase</keyword>
<dbReference type="EMBL" id="LSDA01000020">
    <property type="protein sequence ID" value="KXB60009.1"/>
    <property type="molecule type" value="Genomic_DNA"/>
</dbReference>
<dbReference type="PIRSF" id="PIRSF016557">
    <property type="entry name" value="Caps_synth_CpsB"/>
    <property type="match status" value="1"/>
</dbReference>
<dbReference type="PATRIC" id="fig|467210.3.peg.782"/>
<evidence type="ECO:0000313" key="7">
    <source>
        <dbReference type="Proteomes" id="UP000070394"/>
    </source>
</evidence>
<dbReference type="GO" id="GO:0030145">
    <property type="term" value="F:manganese ion binding"/>
    <property type="evidence" value="ECO:0007669"/>
    <property type="project" value="InterPro"/>
</dbReference>
<keyword evidence="3" id="KW-0378">Hydrolase</keyword>
<evidence type="ECO:0000256" key="1">
    <source>
        <dbReference type="ARBA" id="ARBA00005750"/>
    </source>
</evidence>
<dbReference type="AlphaFoldDB" id="A0A133ZX46"/>
<comment type="catalytic activity">
    <reaction evidence="5">
        <text>O-phospho-L-tyrosyl-[protein] + H2O = L-tyrosyl-[protein] + phosphate</text>
        <dbReference type="Rhea" id="RHEA:10684"/>
        <dbReference type="Rhea" id="RHEA-COMP:10136"/>
        <dbReference type="Rhea" id="RHEA-COMP:20101"/>
        <dbReference type="ChEBI" id="CHEBI:15377"/>
        <dbReference type="ChEBI" id="CHEBI:43474"/>
        <dbReference type="ChEBI" id="CHEBI:46858"/>
        <dbReference type="ChEBI" id="CHEBI:61978"/>
        <dbReference type="EC" id="3.1.3.48"/>
    </reaction>
</comment>
<dbReference type="PANTHER" id="PTHR39181">
    <property type="entry name" value="TYROSINE-PROTEIN PHOSPHATASE YWQE"/>
    <property type="match status" value="1"/>
</dbReference>
<dbReference type="InterPro" id="IPR016195">
    <property type="entry name" value="Pol/histidinol_Pase-like"/>
</dbReference>
<name>A0A133ZX46_9FIRM</name>
<protein>
    <recommendedName>
        <fullName evidence="2">protein-tyrosine-phosphatase</fullName>
        <ecNumber evidence="2">3.1.3.48</ecNumber>
    </recommendedName>
</protein>
<evidence type="ECO:0000313" key="6">
    <source>
        <dbReference type="EMBL" id="KXB60009.1"/>
    </source>
</evidence>